<name>A0A6A7C9D7_9PEZI</name>
<sequence>MRVPSSVSPDPRLLEALAHAHDRVWVLKLEQDISDFLKNETDMFLDLPQCNSYHRLLAYKMADYYLLGH</sequence>
<gene>
    <name evidence="3" type="ORF">K470DRAFT_209604</name>
</gene>
<evidence type="ECO:0000259" key="2">
    <source>
        <dbReference type="PROSITE" id="PS51061"/>
    </source>
</evidence>
<keyword evidence="1" id="KW-0597">Phosphoprotein</keyword>
<dbReference type="SUPFAM" id="SSF82708">
    <property type="entry name" value="R3H domain"/>
    <property type="match status" value="1"/>
</dbReference>
<dbReference type="PANTHER" id="PTHR15672">
    <property type="entry name" value="CAMP-REGULATED PHOSPHOPROTEIN 21 RELATED R3H DOMAIN CONTAINING PROTEIN"/>
    <property type="match status" value="1"/>
</dbReference>
<dbReference type="GO" id="GO:0006012">
    <property type="term" value="P:galactose metabolic process"/>
    <property type="evidence" value="ECO:0007669"/>
    <property type="project" value="TreeGrafter"/>
</dbReference>
<feature type="domain" description="R3H" evidence="2">
    <location>
        <begin position="23"/>
        <end position="69"/>
    </location>
</feature>
<dbReference type="CDD" id="cd02642">
    <property type="entry name" value="R3H_encore_like"/>
    <property type="match status" value="1"/>
</dbReference>
<feature type="non-terminal residue" evidence="3">
    <location>
        <position position="69"/>
    </location>
</feature>
<keyword evidence="4" id="KW-1185">Reference proteome</keyword>
<reference evidence="3" key="1">
    <citation type="journal article" date="2020" name="Stud. Mycol.">
        <title>101 Dothideomycetes genomes: a test case for predicting lifestyles and emergence of pathogens.</title>
        <authorList>
            <person name="Haridas S."/>
            <person name="Albert R."/>
            <person name="Binder M."/>
            <person name="Bloem J."/>
            <person name="Labutti K."/>
            <person name="Salamov A."/>
            <person name="Andreopoulos B."/>
            <person name="Baker S."/>
            <person name="Barry K."/>
            <person name="Bills G."/>
            <person name="Bluhm B."/>
            <person name="Cannon C."/>
            <person name="Castanera R."/>
            <person name="Culley D."/>
            <person name="Daum C."/>
            <person name="Ezra D."/>
            <person name="Gonzalez J."/>
            <person name="Henrissat B."/>
            <person name="Kuo A."/>
            <person name="Liang C."/>
            <person name="Lipzen A."/>
            <person name="Lutzoni F."/>
            <person name="Magnuson J."/>
            <person name="Mondo S."/>
            <person name="Nolan M."/>
            <person name="Ohm R."/>
            <person name="Pangilinan J."/>
            <person name="Park H.-J."/>
            <person name="Ramirez L."/>
            <person name="Alfaro M."/>
            <person name="Sun H."/>
            <person name="Tritt A."/>
            <person name="Yoshinaga Y."/>
            <person name="Zwiers L.-H."/>
            <person name="Turgeon B."/>
            <person name="Goodwin S."/>
            <person name="Spatafora J."/>
            <person name="Crous P."/>
            <person name="Grigoriev I."/>
        </authorList>
    </citation>
    <scope>NUCLEOTIDE SEQUENCE</scope>
    <source>
        <strain evidence="3">CBS 480.64</strain>
    </source>
</reference>
<dbReference type="InterPro" id="IPR036867">
    <property type="entry name" value="R3H_dom_sf"/>
</dbReference>
<dbReference type="Gene3D" id="3.30.1370.50">
    <property type="entry name" value="R3H-like domain"/>
    <property type="match status" value="1"/>
</dbReference>
<dbReference type="Proteomes" id="UP000799421">
    <property type="component" value="Unassembled WGS sequence"/>
</dbReference>
<accession>A0A6A7C9D7</accession>
<organism evidence="3 4">
    <name type="scientific">Piedraia hortae CBS 480.64</name>
    <dbReference type="NCBI Taxonomy" id="1314780"/>
    <lineage>
        <taxon>Eukaryota</taxon>
        <taxon>Fungi</taxon>
        <taxon>Dikarya</taxon>
        <taxon>Ascomycota</taxon>
        <taxon>Pezizomycotina</taxon>
        <taxon>Dothideomycetes</taxon>
        <taxon>Dothideomycetidae</taxon>
        <taxon>Capnodiales</taxon>
        <taxon>Piedraiaceae</taxon>
        <taxon>Piedraia</taxon>
    </lineage>
</organism>
<dbReference type="PANTHER" id="PTHR15672:SF8">
    <property type="entry name" value="PROTEIN ENCORE"/>
    <property type="match status" value="1"/>
</dbReference>
<proteinExistence type="predicted"/>
<dbReference type="InterPro" id="IPR051937">
    <property type="entry name" value="R3H_domain_containing"/>
</dbReference>
<protein>
    <recommendedName>
        <fullName evidence="2">R3H domain-containing protein</fullName>
    </recommendedName>
</protein>
<dbReference type="InterPro" id="IPR001374">
    <property type="entry name" value="R3H_dom"/>
</dbReference>
<evidence type="ECO:0000256" key="1">
    <source>
        <dbReference type="ARBA" id="ARBA00022553"/>
    </source>
</evidence>
<dbReference type="OrthoDB" id="278430at2759"/>
<dbReference type="AlphaFoldDB" id="A0A6A7C9D7"/>
<dbReference type="GO" id="GO:0003676">
    <property type="term" value="F:nucleic acid binding"/>
    <property type="evidence" value="ECO:0007669"/>
    <property type="project" value="UniProtKB-UniRule"/>
</dbReference>
<evidence type="ECO:0000313" key="4">
    <source>
        <dbReference type="Proteomes" id="UP000799421"/>
    </source>
</evidence>
<dbReference type="EMBL" id="MU005958">
    <property type="protein sequence ID" value="KAF2864131.1"/>
    <property type="molecule type" value="Genomic_DNA"/>
</dbReference>
<evidence type="ECO:0000313" key="3">
    <source>
        <dbReference type="EMBL" id="KAF2864131.1"/>
    </source>
</evidence>
<dbReference type="PROSITE" id="PS51061">
    <property type="entry name" value="R3H"/>
    <property type="match status" value="1"/>
</dbReference>